<dbReference type="AlphaFoldDB" id="A0A1Y2EQK8"/>
<proteinExistence type="predicted"/>
<gene>
    <name evidence="2" type="ORF">BCR35DRAFT_145140</name>
</gene>
<dbReference type="InParanoid" id="A0A1Y2EQK8"/>
<feature type="region of interest" description="Disordered" evidence="1">
    <location>
        <begin position="62"/>
        <end position="102"/>
    </location>
</feature>
<dbReference type="Proteomes" id="UP000193467">
    <property type="component" value="Unassembled WGS sequence"/>
</dbReference>
<reference evidence="2 3" key="1">
    <citation type="submission" date="2016-07" db="EMBL/GenBank/DDBJ databases">
        <title>Pervasive Adenine N6-methylation of Active Genes in Fungi.</title>
        <authorList>
            <consortium name="DOE Joint Genome Institute"/>
            <person name="Mondo S.J."/>
            <person name="Dannebaum R.O."/>
            <person name="Kuo R.C."/>
            <person name="Labutti K."/>
            <person name="Haridas S."/>
            <person name="Kuo A."/>
            <person name="Salamov A."/>
            <person name="Ahrendt S.R."/>
            <person name="Lipzen A."/>
            <person name="Sullivan W."/>
            <person name="Andreopoulos W.B."/>
            <person name="Clum A."/>
            <person name="Lindquist E."/>
            <person name="Daum C."/>
            <person name="Ramamoorthy G.K."/>
            <person name="Gryganskyi A."/>
            <person name="Culley D."/>
            <person name="Magnuson J.K."/>
            <person name="James T.Y."/>
            <person name="O'Malley M.A."/>
            <person name="Stajich J.E."/>
            <person name="Spatafora J.W."/>
            <person name="Visel A."/>
            <person name="Grigoriev I.V."/>
        </authorList>
    </citation>
    <scope>NUCLEOTIDE SEQUENCE [LARGE SCALE GENOMIC DNA]</scope>
    <source>
        <strain evidence="2 3">62-1032</strain>
    </source>
</reference>
<organism evidence="2 3">
    <name type="scientific">Leucosporidium creatinivorum</name>
    <dbReference type="NCBI Taxonomy" id="106004"/>
    <lineage>
        <taxon>Eukaryota</taxon>
        <taxon>Fungi</taxon>
        <taxon>Dikarya</taxon>
        <taxon>Basidiomycota</taxon>
        <taxon>Pucciniomycotina</taxon>
        <taxon>Microbotryomycetes</taxon>
        <taxon>Leucosporidiales</taxon>
        <taxon>Leucosporidium</taxon>
    </lineage>
</organism>
<evidence type="ECO:0000313" key="3">
    <source>
        <dbReference type="Proteomes" id="UP000193467"/>
    </source>
</evidence>
<protein>
    <submittedName>
        <fullName evidence="2">Uncharacterized protein</fullName>
    </submittedName>
</protein>
<sequence>MVTFVNERMVNSVRRVEDASAIVFCGQRDWQTLDRWQKINVVLKAKQYYETIRAIAAARSTTGSAEASQPTTQASLAHLPSLTARQERRARVSQVELRGRWA</sequence>
<comment type="caution">
    <text evidence="2">The sequence shown here is derived from an EMBL/GenBank/DDBJ whole genome shotgun (WGS) entry which is preliminary data.</text>
</comment>
<evidence type="ECO:0000256" key="1">
    <source>
        <dbReference type="SAM" id="MobiDB-lite"/>
    </source>
</evidence>
<dbReference type="EMBL" id="MCGR01000044">
    <property type="protein sequence ID" value="ORY73828.1"/>
    <property type="molecule type" value="Genomic_DNA"/>
</dbReference>
<keyword evidence="3" id="KW-1185">Reference proteome</keyword>
<evidence type="ECO:0000313" key="2">
    <source>
        <dbReference type="EMBL" id="ORY73828.1"/>
    </source>
</evidence>
<accession>A0A1Y2EQK8</accession>
<name>A0A1Y2EQK8_9BASI</name>
<feature type="compositionally biased region" description="Polar residues" evidence="1">
    <location>
        <begin position="66"/>
        <end position="75"/>
    </location>
</feature>